<gene>
    <name evidence="1" type="ordered locus">Oter_3734</name>
</gene>
<dbReference type="EMBL" id="CP001032">
    <property type="protein sequence ID" value="ACB77009.1"/>
    <property type="molecule type" value="Genomic_DNA"/>
</dbReference>
<dbReference type="AlphaFoldDB" id="B1ZYB1"/>
<protein>
    <submittedName>
        <fullName evidence="1">Uncharacterized protein</fullName>
    </submittedName>
</protein>
<proteinExistence type="predicted"/>
<dbReference type="Proteomes" id="UP000007013">
    <property type="component" value="Chromosome"/>
</dbReference>
<dbReference type="HOGENOM" id="CLU_1684801_0_0_0"/>
<dbReference type="STRING" id="452637.Oter_3734"/>
<evidence type="ECO:0000313" key="2">
    <source>
        <dbReference type="Proteomes" id="UP000007013"/>
    </source>
</evidence>
<keyword evidence="2" id="KW-1185">Reference proteome</keyword>
<name>B1ZYB1_OPITP</name>
<dbReference type="KEGG" id="ote:Oter_3734"/>
<evidence type="ECO:0000313" key="1">
    <source>
        <dbReference type="EMBL" id="ACB77009.1"/>
    </source>
</evidence>
<organism evidence="1 2">
    <name type="scientific">Opitutus terrae (strain DSM 11246 / JCM 15787 / PB90-1)</name>
    <dbReference type="NCBI Taxonomy" id="452637"/>
    <lineage>
        <taxon>Bacteria</taxon>
        <taxon>Pseudomonadati</taxon>
        <taxon>Verrucomicrobiota</taxon>
        <taxon>Opitutia</taxon>
        <taxon>Opitutales</taxon>
        <taxon>Opitutaceae</taxon>
        <taxon>Opitutus</taxon>
    </lineage>
</organism>
<reference evidence="1 2" key="1">
    <citation type="journal article" date="2011" name="J. Bacteriol.">
        <title>Genome sequence of the verrucomicrobium Opitutus terrae PB90-1, an abundant inhabitant of rice paddy soil ecosystems.</title>
        <authorList>
            <person name="van Passel M.W."/>
            <person name="Kant R."/>
            <person name="Palva A."/>
            <person name="Copeland A."/>
            <person name="Lucas S."/>
            <person name="Lapidus A."/>
            <person name="Glavina del Rio T."/>
            <person name="Pitluck S."/>
            <person name="Goltsman E."/>
            <person name="Clum A."/>
            <person name="Sun H."/>
            <person name="Schmutz J."/>
            <person name="Larimer F.W."/>
            <person name="Land M.L."/>
            <person name="Hauser L."/>
            <person name="Kyrpides N."/>
            <person name="Mikhailova N."/>
            <person name="Richardson P.P."/>
            <person name="Janssen P.H."/>
            <person name="de Vos W.M."/>
            <person name="Smidt H."/>
        </authorList>
    </citation>
    <scope>NUCLEOTIDE SEQUENCE [LARGE SCALE GENOMIC DNA]</scope>
    <source>
        <strain evidence="2">DSM 11246 / JCM 15787 / PB90-1</strain>
    </source>
</reference>
<sequence>MEVVIAVGVVAVAIVAILGLLPSLNRQAAESADQLTAQHLADGLAVELQIIVDRDGLGALATSAPVMRAPLEGGLAFVAPRSGVPLRPSAGAASTEEDYFLVEVWRFNSGPLAHTPGSAVLPLYARVSWPHRLKGVAVPVASSDRTQVGFALAVNP</sequence>
<accession>B1ZYB1</accession>